<reference evidence="1" key="1">
    <citation type="journal article" date="2023" name="Int. J. Syst. Evol. Microbiol.">
        <title>&lt;i&gt;Holtiella tumoricola&lt;/i&gt; gen. nov. sp. nov., isolated from a human clinical sample.</title>
        <authorList>
            <person name="Allen-Vercoe E."/>
            <person name="Daigneault M.C."/>
            <person name="Vancuren S.J."/>
            <person name="Cochrane K."/>
            <person name="O'Neal L.L."/>
            <person name="Sankaranarayanan K."/>
            <person name="Lawson P.A."/>
        </authorList>
    </citation>
    <scope>NUCLEOTIDE SEQUENCE</scope>
    <source>
        <strain evidence="1">CC70A</strain>
    </source>
</reference>
<sequence>MLLDRHLKRNDEQREVSVNDWPSIYSAENGYENIDNMKESTYFSCLKIISESIAKCKFQLKQDTTKGETILYDHYLYDMLALRPNEYMSAVDCFKTFITLSVHYGISGLLINRNSRGKVLGLYPVKLTNCTIDDAGLIKGTKNNKILWDWQSANNEIGSVFDKDVVVLRDFTVDGIKGKAVRNVAGNTLDTSIKSQDYLNKLFSNGLTNKLAVQLVSDIKDENELKKIQEKFNRIYSSTGKIFTIPSGFNLTQLNLSLADAQFVELRKLSKEEIATTLQVPLSKLGIVRDNAKSEEQDNIKFLSDCLQVKITQIEQELDYKLLSANDRKQGMKIRANQGIMLRLDAKTQAEVISTYVRNGIYDLDFAREIIGVPKFGGDPIVTLPSGQVLLKDLLDGKVSYQRGMRVGDTDGDT</sequence>
<gene>
    <name evidence="1" type="ORF">PBV87_11535</name>
</gene>
<organism evidence="1 2">
    <name type="scientific">Holtiella tumoricola</name>
    <dbReference type="NCBI Taxonomy" id="3018743"/>
    <lineage>
        <taxon>Bacteria</taxon>
        <taxon>Bacillati</taxon>
        <taxon>Bacillota</taxon>
        <taxon>Clostridia</taxon>
        <taxon>Lachnospirales</taxon>
        <taxon>Cellulosilyticaceae</taxon>
        <taxon>Holtiella</taxon>
    </lineage>
</organism>
<dbReference type="Pfam" id="PF04860">
    <property type="entry name" value="Phage_portal"/>
    <property type="match status" value="1"/>
</dbReference>
<name>A0AA42DN82_9FIRM</name>
<evidence type="ECO:0000313" key="2">
    <source>
        <dbReference type="Proteomes" id="UP001169242"/>
    </source>
</evidence>
<accession>A0AA42DN82</accession>
<protein>
    <submittedName>
        <fullName evidence="1">Phage portal protein</fullName>
    </submittedName>
</protein>
<dbReference type="Proteomes" id="UP001169242">
    <property type="component" value="Unassembled WGS sequence"/>
</dbReference>
<dbReference type="NCBIfam" id="TIGR01537">
    <property type="entry name" value="portal_HK97"/>
    <property type="match status" value="1"/>
</dbReference>
<comment type="caution">
    <text evidence="1">The sequence shown here is derived from an EMBL/GenBank/DDBJ whole genome shotgun (WGS) entry which is preliminary data.</text>
</comment>
<dbReference type="AlphaFoldDB" id="A0AA42DN82"/>
<evidence type="ECO:0000313" key="1">
    <source>
        <dbReference type="EMBL" id="MDA3732115.1"/>
    </source>
</evidence>
<proteinExistence type="predicted"/>
<keyword evidence="2" id="KW-1185">Reference proteome</keyword>
<dbReference type="InterPro" id="IPR006427">
    <property type="entry name" value="Portal_HK97"/>
</dbReference>
<dbReference type="InterPro" id="IPR006944">
    <property type="entry name" value="Phage/GTA_portal"/>
</dbReference>
<dbReference type="EMBL" id="JAQIFT010000045">
    <property type="protein sequence ID" value="MDA3732115.1"/>
    <property type="molecule type" value="Genomic_DNA"/>
</dbReference>
<dbReference type="RefSeq" id="WP_271012390.1">
    <property type="nucleotide sequence ID" value="NZ_JAQIFT010000045.1"/>
</dbReference>